<sequence length="296" mass="30556">MTSSVVRRPGKATRLLRCGAIAGMFALSGLDGVPTAQAEDGAFTATYNISLAGVTIGGATMVANINGAAYSVDLHAKLTGLAGVLTSGKGGAKSAGALSGAGLSPASLAVVSSTSDVTRTLRLAFASGRVDAVEIKPPLEDWDRPDRVPVAEGDKRGVIDPLSALLMPVAAGADPKSACQRTIPIFDGATRFNVVLSYVRTAQVAKDGYRGPAIVCAARYVPISGHRAARSVTRYMEQNRDMGAWLIPVANTNVYAPYRISVKTMIGTTVLEATKLNVAGTLTAAGPTLVKSKPRD</sequence>
<name>A0A916UND0_9HYPH</name>
<dbReference type="RefSeq" id="WP_188611137.1">
    <property type="nucleotide sequence ID" value="NZ_BMGG01000007.1"/>
</dbReference>
<comment type="caution">
    <text evidence="1">The sequence shown here is derived from an EMBL/GenBank/DDBJ whole genome shotgun (WGS) entry which is preliminary data.</text>
</comment>
<gene>
    <name evidence="1" type="ORF">GCM10010994_42170</name>
</gene>
<evidence type="ECO:0000313" key="2">
    <source>
        <dbReference type="Proteomes" id="UP000637002"/>
    </source>
</evidence>
<dbReference type="Pfam" id="PF11306">
    <property type="entry name" value="DUF3108"/>
    <property type="match status" value="1"/>
</dbReference>
<protein>
    <recommendedName>
        <fullName evidence="3">DUF3108 domain-containing protein</fullName>
    </recommendedName>
</protein>
<dbReference type="AlphaFoldDB" id="A0A916UND0"/>
<proteinExistence type="predicted"/>
<dbReference type="Proteomes" id="UP000637002">
    <property type="component" value="Unassembled WGS sequence"/>
</dbReference>
<evidence type="ECO:0008006" key="3">
    <source>
        <dbReference type="Google" id="ProtNLM"/>
    </source>
</evidence>
<dbReference type="InterPro" id="IPR021457">
    <property type="entry name" value="DUF3108"/>
</dbReference>
<organism evidence="1 2">
    <name type="scientific">Chelatococcus reniformis</name>
    <dbReference type="NCBI Taxonomy" id="1494448"/>
    <lineage>
        <taxon>Bacteria</taxon>
        <taxon>Pseudomonadati</taxon>
        <taxon>Pseudomonadota</taxon>
        <taxon>Alphaproteobacteria</taxon>
        <taxon>Hyphomicrobiales</taxon>
        <taxon>Chelatococcaceae</taxon>
        <taxon>Chelatococcus</taxon>
    </lineage>
</organism>
<reference evidence="1" key="1">
    <citation type="journal article" date="2014" name="Int. J. Syst. Evol. Microbiol.">
        <title>Complete genome sequence of Corynebacterium casei LMG S-19264T (=DSM 44701T), isolated from a smear-ripened cheese.</title>
        <authorList>
            <consortium name="US DOE Joint Genome Institute (JGI-PGF)"/>
            <person name="Walter F."/>
            <person name="Albersmeier A."/>
            <person name="Kalinowski J."/>
            <person name="Ruckert C."/>
        </authorList>
    </citation>
    <scope>NUCLEOTIDE SEQUENCE</scope>
    <source>
        <strain evidence="1">CGMCC 1.12919</strain>
    </source>
</reference>
<dbReference type="EMBL" id="BMGG01000007">
    <property type="protein sequence ID" value="GGC79682.1"/>
    <property type="molecule type" value="Genomic_DNA"/>
</dbReference>
<evidence type="ECO:0000313" key="1">
    <source>
        <dbReference type="EMBL" id="GGC79682.1"/>
    </source>
</evidence>
<keyword evidence="2" id="KW-1185">Reference proteome</keyword>
<reference evidence="1" key="2">
    <citation type="submission" date="2020-09" db="EMBL/GenBank/DDBJ databases">
        <authorList>
            <person name="Sun Q."/>
            <person name="Zhou Y."/>
        </authorList>
    </citation>
    <scope>NUCLEOTIDE SEQUENCE</scope>
    <source>
        <strain evidence="1">CGMCC 1.12919</strain>
    </source>
</reference>
<accession>A0A916UND0</accession>